<gene>
    <name evidence="2" type="ORF">GO988_07680</name>
</gene>
<dbReference type="EMBL" id="WQKZ01000002">
    <property type="protein sequence ID" value="MVN76202.1"/>
    <property type="molecule type" value="Genomic_DNA"/>
</dbReference>
<keyword evidence="1" id="KW-1133">Transmembrane helix</keyword>
<evidence type="ECO:0000256" key="1">
    <source>
        <dbReference type="SAM" id="Phobius"/>
    </source>
</evidence>
<dbReference type="AlphaFoldDB" id="A0A7K1TD06"/>
<evidence type="ECO:0000313" key="3">
    <source>
        <dbReference type="Proteomes" id="UP000441336"/>
    </source>
</evidence>
<reference evidence="2 3" key="1">
    <citation type="submission" date="2019-12" db="EMBL/GenBank/DDBJ databases">
        <title>Hymenobacter sp. HMF4947 Genome sequencing and assembly.</title>
        <authorList>
            <person name="Kang H."/>
            <person name="Cha I."/>
            <person name="Kim H."/>
            <person name="Joh K."/>
        </authorList>
    </citation>
    <scope>NUCLEOTIDE SEQUENCE [LARGE SCALE GENOMIC DNA]</scope>
    <source>
        <strain evidence="2 3">HMF4947</strain>
    </source>
</reference>
<evidence type="ECO:0008006" key="4">
    <source>
        <dbReference type="Google" id="ProtNLM"/>
    </source>
</evidence>
<sequence length="204" mass="22588">MSSIKHPRVVRPASLVIRFTNPDRYQNAINLYTALLGQKPIKSQPGVFASFQVGSAARPRKRDIELRLELYKGDTTDLRGHTLIYWQIKPWNNQPAAEAIKVKLREFGYKFEKDEGQSISGESRFLMTDSFDNFFGGHTTPPFPPGGGRDATFRKYKNYPLTNCFPPVGSLLLGIVGGLVVAALLPSILRLGRAADKQVAGLPG</sequence>
<dbReference type="RefSeq" id="WP_157563858.1">
    <property type="nucleotide sequence ID" value="NZ_WQKZ01000002.1"/>
</dbReference>
<proteinExistence type="predicted"/>
<feature type="transmembrane region" description="Helical" evidence="1">
    <location>
        <begin position="168"/>
        <end position="189"/>
    </location>
</feature>
<protein>
    <recommendedName>
        <fullName evidence="4">VOC domain-containing protein</fullName>
    </recommendedName>
</protein>
<keyword evidence="1" id="KW-0472">Membrane</keyword>
<organism evidence="2 3">
    <name type="scientific">Hymenobacter ginkgonis</name>
    <dbReference type="NCBI Taxonomy" id="2682976"/>
    <lineage>
        <taxon>Bacteria</taxon>
        <taxon>Pseudomonadati</taxon>
        <taxon>Bacteroidota</taxon>
        <taxon>Cytophagia</taxon>
        <taxon>Cytophagales</taxon>
        <taxon>Hymenobacteraceae</taxon>
        <taxon>Hymenobacter</taxon>
    </lineage>
</organism>
<dbReference type="Proteomes" id="UP000441336">
    <property type="component" value="Unassembled WGS sequence"/>
</dbReference>
<comment type="caution">
    <text evidence="2">The sequence shown here is derived from an EMBL/GenBank/DDBJ whole genome shotgun (WGS) entry which is preliminary data.</text>
</comment>
<accession>A0A7K1TD06</accession>
<keyword evidence="1" id="KW-0812">Transmembrane</keyword>
<keyword evidence="3" id="KW-1185">Reference proteome</keyword>
<evidence type="ECO:0000313" key="2">
    <source>
        <dbReference type="EMBL" id="MVN76202.1"/>
    </source>
</evidence>
<name>A0A7K1TD06_9BACT</name>